<sequence length="113" mass="12127">MGLVSGGGWRSQTSTGKPGWNGAEAAAGCSFEQDPGRRCRKCGTCFASNGPQKLPKAPMRQYNLGSPFERIAIDIAGPFPETGQGNKYILVTVVHHHPLLYEVGGDICSRHIK</sequence>
<evidence type="ECO:0000256" key="1">
    <source>
        <dbReference type="SAM" id="MobiDB-lite"/>
    </source>
</evidence>
<dbReference type="Proteomes" id="UP000792457">
    <property type="component" value="Unassembled WGS sequence"/>
</dbReference>
<protein>
    <submittedName>
        <fullName evidence="2">Uncharacterized protein</fullName>
    </submittedName>
</protein>
<dbReference type="OrthoDB" id="6719878at2759"/>
<accession>A0A8K0JX26</accession>
<reference evidence="2" key="2">
    <citation type="submission" date="2017-10" db="EMBL/GenBank/DDBJ databases">
        <title>Ladona fulva Genome sequencing and assembly.</title>
        <authorList>
            <person name="Murali S."/>
            <person name="Richards S."/>
            <person name="Bandaranaike D."/>
            <person name="Bellair M."/>
            <person name="Blankenburg K."/>
            <person name="Chao H."/>
            <person name="Dinh H."/>
            <person name="Doddapaneni H."/>
            <person name="Dugan-Rocha S."/>
            <person name="Elkadiri S."/>
            <person name="Gnanaolivu R."/>
            <person name="Hernandez B."/>
            <person name="Skinner E."/>
            <person name="Javaid M."/>
            <person name="Lee S."/>
            <person name="Li M."/>
            <person name="Ming W."/>
            <person name="Munidasa M."/>
            <person name="Muniz J."/>
            <person name="Nguyen L."/>
            <person name="Hughes D."/>
            <person name="Osuji N."/>
            <person name="Pu L.-L."/>
            <person name="Puazo M."/>
            <person name="Qu C."/>
            <person name="Quiroz J."/>
            <person name="Raj R."/>
            <person name="Weissenberger G."/>
            <person name="Xin Y."/>
            <person name="Zou X."/>
            <person name="Han Y."/>
            <person name="Worley K."/>
            <person name="Muzny D."/>
            <person name="Gibbs R."/>
        </authorList>
    </citation>
    <scope>NUCLEOTIDE SEQUENCE</scope>
    <source>
        <strain evidence="2">Sampled in the wild</strain>
    </source>
</reference>
<dbReference type="EMBL" id="KZ308161">
    <property type="protein sequence ID" value="KAG8223467.1"/>
    <property type="molecule type" value="Genomic_DNA"/>
</dbReference>
<proteinExistence type="predicted"/>
<dbReference type="AlphaFoldDB" id="A0A8K0JX26"/>
<evidence type="ECO:0000313" key="3">
    <source>
        <dbReference type="Proteomes" id="UP000792457"/>
    </source>
</evidence>
<feature type="region of interest" description="Disordered" evidence="1">
    <location>
        <begin position="1"/>
        <end position="36"/>
    </location>
</feature>
<evidence type="ECO:0000313" key="2">
    <source>
        <dbReference type="EMBL" id="KAG8223467.1"/>
    </source>
</evidence>
<keyword evidence="3" id="KW-1185">Reference proteome</keyword>
<comment type="caution">
    <text evidence="2">The sequence shown here is derived from an EMBL/GenBank/DDBJ whole genome shotgun (WGS) entry which is preliminary data.</text>
</comment>
<reference evidence="2" key="1">
    <citation type="submission" date="2013-04" db="EMBL/GenBank/DDBJ databases">
        <authorList>
            <person name="Qu J."/>
            <person name="Murali S.C."/>
            <person name="Bandaranaike D."/>
            <person name="Bellair M."/>
            <person name="Blankenburg K."/>
            <person name="Chao H."/>
            <person name="Dinh H."/>
            <person name="Doddapaneni H."/>
            <person name="Downs B."/>
            <person name="Dugan-Rocha S."/>
            <person name="Elkadiri S."/>
            <person name="Gnanaolivu R.D."/>
            <person name="Hernandez B."/>
            <person name="Javaid M."/>
            <person name="Jayaseelan J.C."/>
            <person name="Lee S."/>
            <person name="Li M."/>
            <person name="Ming W."/>
            <person name="Munidasa M."/>
            <person name="Muniz J."/>
            <person name="Nguyen L."/>
            <person name="Ongeri F."/>
            <person name="Osuji N."/>
            <person name="Pu L.-L."/>
            <person name="Puazo M."/>
            <person name="Qu C."/>
            <person name="Quiroz J."/>
            <person name="Raj R."/>
            <person name="Weissenberger G."/>
            <person name="Xin Y."/>
            <person name="Zou X."/>
            <person name="Han Y."/>
            <person name="Richards S."/>
            <person name="Worley K."/>
            <person name="Muzny D."/>
            <person name="Gibbs R."/>
        </authorList>
    </citation>
    <scope>NUCLEOTIDE SEQUENCE</scope>
    <source>
        <strain evidence="2">Sampled in the wild</strain>
    </source>
</reference>
<gene>
    <name evidence="2" type="ORF">J437_LFUL001961</name>
</gene>
<name>A0A8K0JX26_LADFU</name>
<organism evidence="2 3">
    <name type="scientific">Ladona fulva</name>
    <name type="common">Scarce chaser dragonfly</name>
    <name type="synonym">Libellula fulva</name>
    <dbReference type="NCBI Taxonomy" id="123851"/>
    <lineage>
        <taxon>Eukaryota</taxon>
        <taxon>Metazoa</taxon>
        <taxon>Ecdysozoa</taxon>
        <taxon>Arthropoda</taxon>
        <taxon>Hexapoda</taxon>
        <taxon>Insecta</taxon>
        <taxon>Pterygota</taxon>
        <taxon>Palaeoptera</taxon>
        <taxon>Odonata</taxon>
        <taxon>Epiprocta</taxon>
        <taxon>Anisoptera</taxon>
        <taxon>Libelluloidea</taxon>
        <taxon>Libellulidae</taxon>
        <taxon>Ladona</taxon>
    </lineage>
</organism>